<protein>
    <recommendedName>
        <fullName evidence="3">N-acetyltransferase domain-containing protein</fullName>
    </recommendedName>
</protein>
<sequence>MNEIASNRTGSAAAIAGVEIRPAETAAERRAFIRAGTVPYRDDPNYVVPLEFELAQRLDPKSNPGLRGADHRLWIAYKGGAPAGRIAALVNPLHLETHKDGAAHFGFLEAVDDADVFAALFAAAEDWARERGMKKLAGPFSFSVNEECGLLVDGFDSPPYFMMPHGRPYYKDRVEALNYAKAIDMYALSWINQRQFIPEKRRKFVERALASDRVSIRNIDMKNFVRDIRTIVDIYNDAWRDNWGFIPFTEEQARRMASELRPLIEKHNVVICYYDGEPAAFGLVLPNVNELIRDFDGKLLPFNWLRLIWRLKVKRVTQGRMPLMGVRRKLHGKPVGAAFAYKIIDMVNAANMDLGMTSSELSWILETNKAMLSMLLDMGGRVYKTYRIYEKAL</sequence>
<dbReference type="SUPFAM" id="SSF55729">
    <property type="entry name" value="Acyl-CoA N-acyltransferases (Nat)"/>
    <property type="match status" value="1"/>
</dbReference>
<evidence type="ECO:0000313" key="1">
    <source>
        <dbReference type="EMBL" id="SNT67932.1"/>
    </source>
</evidence>
<dbReference type="Proteomes" id="UP000198346">
    <property type="component" value="Unassembled WGS sequence"/>
</dbReference>
<accession>A0A239PJG2</accession>
<evidence type="ECO:0000313" key="2">
    <source>
        <dbReference type="Proteomes" id="UP000198346"/>
    </source>
</evidence>
<dbReference type="Gene3D" id="3.40.630.30">
    <property type="match status" value="1"/>
</dbReference>
<gene>
    <name evidence="1" type="ORF">SAMN06297382_0425</name>
</gene>
<proteinExistence type="predicted"/>
<dbReference type="OrthoDB" id="9806005at2"/>
<dbReference type="RefSeq" id="WP_089410928.1">
    <property type="nucleotide sequence ID" value="NZ_FZQA01000001.1"/>
</dbReference>
<dbReference type="InterPro" id="IPR016181">
    <property type="entry name" value="Acyl_CoA_acyltransferase"/>
</dbReference>
<keyword evidence="2" id="KW-1185">Reference proteome</keyword>
<dbReference type="AlphaFoldDB" id="A0A239PJG2"/>
<dbReference type="InterPro" id="IPR039968">
    <property type="entry name" value="BcerS-like"/>
</dbReference>
<evidence type="ECO:0008006" key="3">
    <source>
        <dbReference type="Google" id="ProtNLM"/>
    </source>
</evidence>
<organism evidence="1 2">
    <name type="scientific">Amphiplicatus metriothermophilus</name>
    <dbReference type="NCBI Taxonomy" id="1519374"/>
    <lineage>
        <taxon>Bacteria</taxon>
        <taxon>Pseudomonadati</taxon>
        <taxon>Pseudomonadota</taxon>
        <taxon>Alphaproteobacteria</taxon>
        <taxon>Parvularculales</taxon>
        <taxon>Parvularculaceae</taxon>
        <taxon>Amphiplicatus</taxon>
    </lineage>
</organism>
<reference evidence="1 2" key="1">
    <citation type="submission" date="2017-07" db="EMBL/GenBank/DDBJ databases">
        <authorList>
            <person name="Sun Z.S."/>
            <person name="Albrecht U."/>
            <person name="Echele G."/>
            <person name="Lee C.C."/>
        </authorList>
    </citation>
    <scope>NUCLEOTIDE SEQUENCE [LARGE SCALE GENOMIC DNA]</scope>
    <source>
        <strain evidence="1 2">CGMCC 1.12710</strain>
    </source>
</reference>
<dbReference type="EMBL" id="FZQA01000001">
    <property type="protein sequence ID" value="SNT67932.1"/>
    <property type="molecule type" value="Genomic_DNA"/>
</dbReference>
<name>A0A239PJG2_9PROT</name>
<dbReference type="PANTHER" id="PTHR41368">
    <property type="entry name" value="PROTEIN YGHO"/>
    <property type="match status" value="1"/>
</dbReference>
<dbReference type="PANTHER" id="PTHR41368:SF1">
    <property type="entry name" value="PROTEIN YGHO"/>
    <property type="match status" value="1"/>
</dbReference>